<reference evidence="1 2" key="1">
    <citation type="journal article" date="2021" name="Elife">
        <title>Chloroplast acquisition without the gene transfer in kleptoplastic sea slugs, Plakobranchus ocellatus.</title>
        <authorList>
            <person name="Maeda T."/>
            <person name="Takahashi S."/>
            <person name="Yoshida T."/>
            <person name="Shimamura S."/>
            <person name="Takaki Y."/>
            <person name="Nagai Y."/>
            <person name="Toyoda A."/>
            <person name="Suzuki Y."/>
            <person name="Arimoto A."/>
            <person name="Ishii H."/>
            <person name="Satoh N."/>
            <person name="Nishiyama T."/>
            <person name="Hasebe M."/>
            <person name="Maruyama T."/>
            <person name="Minagawa J."/>
            <person name="Obokata J."/>
            <person name="Shigenobu S."/>
        </authorList>
    </citation>
    <scope>NUCLEOTIDE SEQUENCE [LARGE SCALE GENOMIC DNA]</scope>
</reference>
<dbReference type="Proteomes" id="UP000735302">
    <property type="component" value="Unassembled WGS sequence"/>
</dbReference>
<dbReference type="EMBL" id="BLXT01004960">
    <property type="protein sequence ID" value="GFO18467.1"/>
    <property type="molecule type" value="Genomic_DNA"/>
</dbReference>
<organism evidence="1 2">
    <name type="scientific">Plakobranchus ocellatus</name>
    <dbReference type="NCBI Taxonomy" id="259542"/>
    <lineage>
        <taxon>Eukaryota</taxon>
        <taxon>Metazoa</taxon>
        <taxon>Spiralia</taxon>
        <taxon>Lophotrochozoa</taxon>
        <taxon>Mollusca</taxon>
        <taxon>Gastropoda</taxon>
        <taxon>Heterobranchia</taxon>
        <taxon>Euthyneura</taxon>
        <taxon>Panpulmonata</taxon>
        <taxon>Sacoglossa</taxon>
        <taxon>Placobranchoidea</taxon>
        <taxon>Plakobranchidae</taxon>
        <taxon>Plakobranchus</taxon>
    </lineage>
</organism>
<comment type="caution">
    <text evidence="1">The sequence shown here is derived from an EMBL/GenBank/DDBJ whole genome shotgun (WGS) entry which is preliminary data.</text>
</comment>
<protein>
    <submittedName>
        <fullName evidence="1">Uncharacterized protein</fullName>
    </submittedName>
</protein>
<keyword evidence="2" id="KW-1185">Reference proteome</keyword>
<evidence type="ECO:0000313" key="2">
    <source>
        <dbReference type="Proteomes" id="UP000735302"/>
    </source>
</evidence>
<sequence length="95" mass="10757">MSRFTFLVSNKGTCIDLVRFLTNLFITSSETDRINHGTLLWTVIGQNNLFEASRTVTGSSYGASTHPMGIACRQSLTKEQEQSRQNLIWAWEVLM</sequence>
<name>A0AAV4BHM8_9GAST</name>
<proteinExistence type="predicted"/>
<evidence type="ECO:0000313" key="1">
    <source>
        <dbReference type="EMBL" id="GFO18467.1"/>
    </source>
</evidence>
<dbReference type="AlphaFoldDB" id="A0AAV4BHM8"/>
<accession>A0AAV4BHM8</accession>
<gene>
    <name evidence="1" type="ORF">PoB_004497200</name>
</gene>